<feature type="region of interest" description="Disordered" evidence="1">
    <location>
        <begin position="251"/>
        <end position="271"/>
    </location>
</feature>
<sequence>MRFLLNSARPKQTKLASATSVSITNARPHPQTVAAKAWGQQCSPNCGCIVRFEVQLSPLSNLASSPMVVHASYHAKRIMTTRPSVFEKSKGVAPLKPLLTSHASQPPSPILTSCTCPALHQLAQQVVDHMPGKSLQTLKNETDLGVVGTRSSAAFRHTILKENVMPSVRADERQWSIFIEKSLDTSNDKTNEFSSTKPYFHCYDLVEDAVLSLLHERQIGARKESAGDCFSPTLGGYFAMYSASKRNKPPFGKVGVDEKKENDTDSFSGQHSMHSDNAGWLRASPSSYFLFGEDHAAVSMLNFLQHARDVILTRLFGKTEGDADARTNEVGEQRPTTTYLRLLDMYGNATIDEQLEDDKVDDWLSYVDQTQKQG</sequence>
<dbReference type="AlphaFoldDB" id="A0ABD3QBY0"/>
<reference evidence="2 3" key="1">
    <citation type="journal article" date="2020" name="G3 (Bethesda)">
        <title>Improved Reference Genome for Cyclotella cryptica CCMP332, a Model for Cell Wall Morphogenesis, Salinity Adaptation, and Lipid Production in Diatoms (Bacillariophyta).</title>
        <authorList>
            <person name="Roberts W.R."/>
            <person name="Downey K.M."/>
            <person name="Ruck E.C."/>
            <person name="Traller J.C."/>
            <person name="Alverson A.J."/>
        </authorList>
    </citation>
    <scope>NUCLEOTIDE SEQUENCE [LARGE SCALE GENOMIC DNA]</scope>
    <source>
        <strain evidence="2 3">CCMP332</strain>
    </source>
</reference>
<evidence type="ECO:0000256" key="1">
    <source>
        <dbReference type="SAM" id="MobiDB-lite"/>
    </source>
</evidence>
<evidence type="ECO:0000313" key="2">
    <source>
        <dbReference type="EMBL" id="KAL3797873.1"/>
    </source>
</evidence>
<name>A0ABD3QBY0_9STRA</name>
<proteinExistence type="predicted"/>
<protein>
    <submittedName>
        <fullName evidence="2">Uncharacterized protein</fullName>
    </submittedName>
</protein>
<dbReference type="Proteomes" id="UP001516023">
    <property type="component" value="Unassembled WGS sequence"/>
</dbReference>
<gene>
    <name evidence="2" type="ORF">HJC23_006911</name>
</gene>
<keyword evidence="3" id="KW-1185">Reference proteome</keyword>
<dbReference type="EMBL" id="JABMIG020000051">
    <property type="protein sequence ID" value="KAL3797873.1"/>
    <property type="molecule type" value="Genomic_DNA"/>
</dbReference>
<accession>A0ABD3QBY0</accession>
<comment type="caution">
    <text evidence="2">The sequence shown here is derived from an EMBL/GenBank/DDBJ whole genome shotgun (WGS) entry which is preliminary data.</text>
</comment>
<evidence type="ECO:0000313" key="3">
    <source>
        <dbReference type="Proteomes" id="UP001516023"/>
    </source>
</evidence>
<organism evidence="2 3">
    <name type="scientific">Cyclotella cryptica</name>
    <dbReference type="NCBI Taxonomy" id="29204"/>
    <lineage>
        <taxon>Eukaryota</taxon>
        <taxon>Sar</taxon>
        <taxon>Stramenopiles</taxon>
        <taxon>Ochrophyta</taxon>
        <taxon>Bacillariophyta</taxon>
        <taxon>Coscinodiscophyceae</taxon>
        <taxon>Thalassiosirophycidae</taxon>
        <taxon>Stephanodiscales</taxon>
        <taxon>Stephanodiscaceae</taxon>
        <taxon>Cyclotella</taxon>
    </lineage>
</organism>